<evidence type="ECO:0000256" key="8">
    <source>
        <dbReference type="ARBA" id="ARBA00022824"/>
    </source>
</evidence>
<dbReference type="EMBL" id="CAJOBC010000338">
    <property type="protein sequence ID" value="CAF3573384.1"/>
    <property type="molecule type" value="Genomic_DNA"/>
</dbReference>
<evidence type="ECO:0000313" key="17">
    <source>
        <dbReference type="EMBL" id="CAF0789258.1"/>
    </source>
</evidence>
<dbReference type="Proteomes" id="UP000681722">
    <property type="component" value="Unassembled WGS sequence"/>
</dbReference>
<dbReference type="GO" id="GO:0007029">
    <property type="term" value="P:endoplasmic reticulum organization"/>
    <property type="evidence" value="ECO:0007669"/>
    <property type="project" value="InterPro"/>
</dbReference>
<feature type="compositionally biased region" description="Polar residues" evidence="15">
    <location>
        <begin position="321"/>
        <end position="335"/>
    </location>
</feature>
<dbReference type="InterPro" id="IPR009787">
    <property type="entry name" value="Jagunal"/>
</dbReference>
<evidence type="ECO:0000256" key="9">
    <source>
        <dbReference type="ARBA" id="ARBA00022989"/>
    </source>
</evidence>
<keyword evidence="14" id="KW-0175">Coiled coil</keyword>
<dbReference type="Proteomes" id="UP000663829">
    <property type="component" value="Unassembled WGS sequence"/>
</dbReference>
<keyword evidence="9 16" id="KW-1133">Transmembrane helix</keyword>
<evidence type="ECO:0000256" key="3">
    <source>
        <dbReference type="ARBA" id="ARBA00004269"/>
    </source>
</evidence>
<dbReference type="GO" id="GO:0031965">
    <property type="term" value="C:nuclear membrane"/>
    <property type="evidence" value="ECO:0007669"/>
    <property type="project" value="UniProtKB-SubCell"/>
</dbReference>
<evidence type="ECO:0000256" key="7">
    <source>
        <dbReference type="ARBA" id="ARBA00022692"/>
    </source>
</evidence>
<organism evidence="17 19">
    <name type="scientific">Didymodactylos carnosus</name>
    <dbReference type="NCBI Taxonomy" id="1234261"/>
    <lineage>
        <taxon>Eukaryota</taxon>
        <taxon>Metazoa</taxon>
        <taxon>Spiralia</taxon>
        <taxon>Gnathifera</taxon>
        <taxon>Rotifera</taxon>
        <taxon>Eurotatoria</taxon>
        <taxon>Bdelloidea</taxon>
        <taxon>Philodinida</taxon>
        <taxon>Philodinidae</taxon>
        <taxon>Didymodactylos</taxon>
    </lineage>
</organism>
<evidence type="ECO:0000256" key="15">
    <source>
        <dbReference type="SAM" id="MobiDB-lite"/>
    </source>
</evidence>
<protein>
    <recommendedName>
        <fullName evidence="5">Macoilin</fullName>
    </recommendedName>
    <alternativeName>
        <fullName evidence="13">Transmembrane protein 57</fullName>
    </alternativeName>
</protein>
<keyword evidence="10 16" id="KW-0472">Membrane</keyword>
<feature type="compositionally biased region" description="Polar residues" evidence="15">
    <location>
        <begin position="215"/>
        <end position="235"/>
    </location>
</feature>
<dbReference type="PANTHER" id="PTHR47464:SF2">
    <property type="entry name" value="MACOILIN"/>
    <property type="match status" value="1"/>
</dbReference>
<keyword evidence="12" id="KW-0539">Nucleus</keyword>
<evidence type="ECO:0000313" key="19">
    <source>
        <dbReference type="Proteomes" id="UP000663829"/>
    </source>
</evidence>
<keyword evidence="19" id="KW-1185">Reference proteome</keyword>
<feature type="transmembrane region" description="Helical" evidence="16">
    <location>
        <begin position="38"/>
        <end position="58"/>
    </location>
</feature>
<feature type="region of interest" description="Disordered" evidence="15">
    <location>
        <begin position="202"/>
        <end position="253"/>
    </location>
</feature>
<feature type="transmembrane region" description="Helical" evidence="16">
    <location>
        <begin position="727"/>
        <end position="747"/>
    </location>
</feature>
<comment type="similarity">
    <text evidence="4">Belongs to the jagunal family.</text>
</comment>
<feature type="transmembrane region" description="Helical" evidence="16">
    <location>
        <begin position="689"/>
        <end position="707"/>
    </location>
</feature>
<comment type="function">
    <text evidence="1">Plays a role in the regulation of neuronal activity.</text>
</comment>
<keyword evidence="11" id="KW-0325">Glycoprotein</keyword>
<evidence type="ECO:0000256" key="11">
    <source>
        <dbReference type="ARBA" id="ARBA00023180"/>
    </source>
</evidence>
<feature type="compositionally biased region" description="Low complexity" evidence="15">
    <location>
        <begin position="270"/>
        <end position="282"/>
    </location>
</feature>
<comment type="subcellular location">
    <subcellularLocation>
        <location evidence="2">Nucleus membrane</location>
        <topology evidence="2">Multi-pass membrane protein</topology>
    </subcellularLocation>
    <subcellularLocation>
        <location evidence="3">Rough endoplasmic reticulum membrane</location>
        <topology evidence="3">Multi-pass membrane protein</topology>
    </subcellularLocation>
</comment>
<gene>
    <name evidence="17" type="ORF">GPM918_LOCUS2909</name>
    <name evidence="18" type="ORF">SRO942_LOCUS2909</name>
</gene>
<dbReference type="EMBL" id="CAJNOQ010000338">
    <property type="protein sequence ID" value="CAF0789258.1"/>
    <property type="molecule type" value="Genomic_DNA"/>
</dbReference>
<dbReference type="GO" id="GO:0023041">
    <property type="term" value="P:neuronal signal transduction"/>
    <property type="evidence" value="ECO:0007669"/>
    <property type="project" value="InterPro"/>
</dbReference>
<dbReference type="GO" id="GO:0030867">
    <property type="term" value="C:rough endoplasmic reticulum membrane"/>
    <property type="evidence" value="ECO:0007669"/>
    <property type="project" value="UniProtKB-SubCell"/>
</dbReference>
<keyword evidence="6" id="KW-0597">Phosphoprotein</keyword>
<keyword evidence="7 16" id="KW-0812">Transmembrane</keyword>
<evidence type="ECO:0000256" key="10">
    <source>
        <dbReference type="ARBA" id="ARBA00023136"/>
    </source>
</evidence>
<dbReference type="AlphaFoldDB" id="A0A813S385"/>
<evidence type="ECO:0000256" key="16">
    <source>
        <dbReference type="SAM" id="Phobius"/>
    </source>
</evidence>
<feature type="compositionally biased region" description="Low complexity" evidence="15">
    <location>
        <begin position="236"/>
        <end position="251"/>
    </location>
</feature>
<evidence type="ECO:0000256" key="13">
    <source>
        <dbReference type="ARBA" id="ARBA00031129"/>
    </source>
</evidence>
<feature type="transmembrane region" description="Helical" evidence="16">
    <location>
        <begin position="800"/>
        <end position="824"/>
    </location>
</feature>
<evidence type="ECO:0000256" key="5">
    <source>
        <dbReference type="ARBA" id="ARBA00021882"/>
    </source>
</evidence>
<name>A0A813S385_9BILA</name>
<feature type="region of interest" description="Disordered" evidence="15">
    <location>
        <begin position="134"/>
        <end position="153"/>
    </location>
</feature>
<evidence type="ECO:0000256" key="2">
    <source>
        <dbReference type="ARBA" id="ARBA00004232"/>
    </source>
</evidence>
<evidence type="ECO:0000256" key="14">
    <source>
        <dbReference type="SAM" id="Coils"/>
    </source>
</evidence>
<dbReference type="Pfam" id="PF09726">
    <property type="entry name" value="Macoilin"/>
    <property type="match status" value="1"/>
</dbReference>
<feature type="region of interest" description="Disordered" evidence="15">
    <location>
        <begin position="265"/>
        <end position="335"/>
    </location>
</feature>
<feature type="coiled-coil region" evidence="14">
    <location>
        <begin position="401"/>
        <end position="487"/>
    </location>
</feature>
<evidence type="ECO:0000256" key="12">
    <source>
        <dbReference type="ARBA" id="ARBA00023242"/>
    </source>
</evidence>
<feature type="compositionally biased region" description="Polar residues" evidence="15">
    <location>
        <begin position="283"/>
        <end position="292"/>
    </location>
</feature>
<evidence type="ECO:0000313" key="18">
    <source>
        <dbReference type="EMBL" id="CAF3573384.1"/>
    </source>
</evidence>
<evidence type="ECO:0000256" key="4">
    <source>
        <dbReference type="ARBA" id="ARBA00008462"/>
    </source>
</evidence>
<comment type="caution">
    <text evidence="17">The sequence shown here is derived from an EMBL/GenBank/DDBJ whole genome shotgun (WGS) entry which is preliminary data.</text>
</comment>
<dbReference type="PANTHER" id="PTHR47464">
    <property type="entry name" value="MACOILIN"/>
    <property type="match status" value="1"/>
</dbReference>
<evidence type="ECO:0000256" key="6">
    <source>
        <dbReference type="ARBA" id="ARBA00022553"/>
    </source>
</evidence>
<keyword evidence="8" id="KW-0256">Endoplasmic reticulum</keyword>
<feature type="compositionally biased region" description="Low complexity" evidence="15">
    <location>
        <begin position="142"/>
        <end position="153"/>
    </location>
</feature>
<evidence type="ECO:0000256" key="1">
    <source>
        <dbReference type="ARBA" id="ARBA00003440"/>
    </source>
</evidence>
<dbReference type="Pfam" id="PF07086">
    <property type="entry name" value="Jagunal"/>
    <property type="match status" value="1"/>
</dbReference>
<feature type="compositionally biased region" description="Low complexity" evidence="15">
    <location>
        <begin position="303"/>
        <end position="316"/>
    </location>
</feature>
<accession>A0A813S385</accession>
<sequence>MEERGICLGTVVLWVLFVWLEASVRLREIKTIDLCRPFAAHCIGYPMVTLGFGFKTYLAYKWRLRTQRDVRKTNESYAQLLYQALPTEVQQSQQEAEKEKLKGPFPEHYDECTSNHSNTNAIQQSLLEPDRYVAPLRDRGGSNNTTTSSSNNDIHSILFSSSTTLPSSSSTTTFSSTSIHNNNNNLNSNSFLSSLLQSNSTQIPSSCTIPKRSKTTAVPTAPDDSSYNNLISTNNSSVQLQRSSKSSYSYSHTNGHVDEEIADSYKQQKSSHLNSAPSLSSLTNGPSTTTATNRKKERFNGQNTTSVITSNSTVNNRRQQKNQSTHDLSTHINGFATSDSLDMDKSAQITKLESDIQRLNQSLEKQKASDLQLRAQLNDSKINNKNFDDLKTEHTTLQTKYETLTTQRQRDKQRITDLERNFAEERQTKQRLELQIKNEKSTAKKLQDDMAKLALVPARNECSDQCLKRKRDQENETRELRKLLQDRDDKIKILDNEIKTLMKYRESHADTEVLYQHLTQLQDRNAHLQDSLSAETRIKLDLFSALGEVKRQLEIAHNNLRDKDLEIQQLHSHLSGTMVNGHNHGIRQNSGCSSPTNHLDGNNNQMIIPTSTSAYYAVSKSPPPTLQAPKNSNLDPNAQDYCPTTKKNELTMNPNSSRVAGTDGSDFIHRERIASHYRVSTKIKYRLRLLIYLHFLLALIVVIQILFYHSRSFFPTSAPRPHLWEYLWLISLFASICGLCSLSRNNLLLLNVFFRGTIIFGLGTILSTIIINLTGLFTYSKLKSKQQHEQQMFLGFPLLVLWYIFLAIAVQVHSYSLYLANTLLKSWQPRQRQQ</sequence>
<feature type="transmembrane region" description="Helical" evidence="16">
    <location>
        <begin position="759"/>
        <end position="780"/>
    </location>
</feature>
<reference evidence="17" key="1">
    <citation type="submission" date="2021-02" db="EMBL/GenBank/DDBJ databases">
        <authorList>
            <person name="Nowell W R."/>
        </authorList>
    </citation>
    <scope>NUCLEOTIDE SEQUENCE</scope>
</reference>
<proteinExistence type="inferred from homology"/>
<dbReference type="InterPro" id="IPR019130">
    <property type="entry name" value="Macoilin"/>
</dbReference>
<dbReference type="OrthoDB" id="8914197at2759"/>